<feature type="binding site" evidence="6">
    <location>
        <position position="81"/>
    </location>
    <ligand>
        <name>S-adenosyl-L-methionine</name>
        <dbReference type="ChEBI" id="CHEBI:59789"/>
    </ligand>
</feature>
<feature type="binding site" evidence="6">
    <location>
        <position position="144"/>
    </location>
    <ligand>
        <name>S-adenosyl-L-methionine</name>
        <dbReference type="ChEBI" id="CHEBI:59789"/>
    </ligand>
</feature>
<dbReference type="PANTHER" id="PTHR31760:SF0">
    <property type="entry name" value="S-ADENOSYL-L-METHIONINE-DEPENDENT METHYLTRANSFERASES SUPERFAMILY PROTEIN"/>
    <property type="match status" value="1"/>
</dbReference>
<evidence type="ECO:0000256" key="6">
    <source>
        <dbReference type="HAMAP-Rule" id="MF_00074"/>
    </source>
</evidence>
<dbReference type="STRING" id="993689.GCA_002077135_00484"/>
<comment type="catalytic activity">
    <reaction evidence="6">
        <text>guanosine(527) in 16S rRNA + S-adenosyl-L-methionine = N(7)-methylguanosine(527) in 16S rRNA + S-adenosyl-L-homocysteine</text>
        <dbReference type="Rhea" id="RHEA:42732"/>
        <dbReference type="Rhea" id="RHEA-COMP:10209"/>
        <dbReference type="Rhea" id="RHEA-COMP:10210"/>
        <dbReference type="ChEBI" id="CHEBI:57856"/>
        <dbReference type="ChEBI" id="CHEBI:59789"/>
        <dbReference type="ChEBI" id="CHEBI:74269"/>
        <dbReference type="ChEBI" id="CHEBI:74480"/>
        <dbReference type="EC" id="2.1.1.170"/>
    </reaction>
</comment>
<dbReference type="NCBIfam" id="TIGR00138">
    <property type="entry name" value="rsmG_gidB"/>
    <property type="match status" value="1"/>
</dbReference>
<reference evidence="7 8" key="1">
    <citation type="submission" date="2017-02" db="EMBL/GenBank/DDBJ databases">
        <title>Whole genome sequencing of Metallibacterium scheffleri DSM 24874 (T).</title>
        <authorList>
            <person name="Kumar S."/>
            <person name="Patil P."/>
            <person name="Patil P.B."/>
        </authorList>
    </citation>
    <scope>NUCLEOTIDE SEQUENCE [LARGE SCALE GENOMIC DNA]</scope>
    <source>
        <strain evidence="7 8">DSM 24874</strain>
    </source>
</reference>
<dbReference type="InterPro" id="IPR003682">
    <property type="entry name" value="rRNA_ssu_MeTfrase_G"/>
</dbReference>
<comment type="subcellular location">
    <subcellularLocation>
        <location evidence="6">Cytoplasm</location>
    </subcellularLocation>
</comment>
<organism evidence="7 8">
    <name type="scientific">Metallibacterium scheffleri</name>
    <dbReference type="NCBI Taxonomy" id="993689"/>
    <lineage>
        <taxon>Bacteria</taxon>
        <taxon>Pseudomonadati</taxon>
        <taxon>Pseudomonadota</taxon>
        <taxon>Gammaproteobacteria</taxon>
        <taxon>Lysobacterales</taxon>
        <taxon>Rhodanobacteraceae</taxon>
        <taxon>Metallibacterium</taxon>
    </lineage>
</organism>
<dbReference type="InterPro" id="IPR029063">
    <property type="entry name" value="SAM-dependent_MTases_sf"/>
</dbReference>
<evidence type="ECO:0000256" key="2">
    <source>
        <dbReference type="ARBA" id="ARBA00022552"/>
    </source>
</evidence>
<keyword evidence="4 6" id="KW-0808">Transferase</keyword>
<dbReference type="OrthoDB" id="9808773at2"/>
<dbReference type="PANTHER" id="PTHR31760">
    <property type="entry name" value="S-ADENOSYL-L-METHIONINE-DEPENDENT METHYLTRANSFERASES SUPERFAMILY PROTEIN"/>
    <property type="match status" value="1"/>
</dbReference>
<comment type="function">
    <text evidence="6">Specifically methylates the N7 position of guanine in position 527 of 16S rRNA.</text>
</comment>
<dbReference type="Pfam" id="PF02527">
    <property type="entry name" value="GidB"/>
    <property type="match status" value="1"/>
</dbReference>
<gene>
    <name evidence="6" type="primary">rsmG</name>
    <name evidence="7" type="ORF">B1806_07690</name>
</gene>
<dbReference type="AlphaFoldDB" id="A0A4S3KNQ9"/>
<feature type="binding site" evidence="6">
    <location>
        <position position="86"/>
    </location>
    <ligand>
        <name>S-adenosyl-L-methionine</name>
        <dbReference type="ChEBI" id="CHEBI:59789"/>
    </ligand>
</feature>
<sequence length="217" mass="23323">MSSQTIPASILAAGLHALELDDAVPAATQQRLLDYLALLDQWNQHTNLTAVRERSAMVTRHLLDSLVLLPHVRGTRLADLGSGAGLPGIPLALARPDLHVTLVDSNGKKARFLQAAIDTLKLNADVAHLRVEALRGSFDTITARALASLPDMLRWGGHLLTRDNIWLAQKGRYPDAELAALPAGYAAATLPLHVPGLDAARHVVIIRRSDTGSRHAP</sequence>
<dbReference type="SUPFAM" id="SSF53335">
    <property type="entry name" value="S-adenosyl-L-methionine-dependent methyltransferases"/>
    <property type="match status" value="1"/>
</dbReference>
<proteinExistence type="inferred from homology"/>
<keyword evidence="8" id="KW-1185">Reference proteome</keyword>
<keyword evidence="2 6" id="KW-0698">rRNA processing</keyword>
<dbReference type="RefSeq" id="WP_081126732.1">
    <property type="nucleotide sequence ID" value="NZ_DAHXOC010000001.1"/>
</dbReference>
<dbReference type="HAMAP" id="MF_00074">
    <property type="entry name" value="16SrRNA_methyltr_G"/>
    <property type="match status" value="1"/>
</dbReference>
<dbReference type="Proteomes" id="UP000307749">
    <property type="component" value="Unassembled WGS sequence"/>
</dbReference>
<comment type="caution">
    <text evidence="6">Lacks conserved residue(s) required for the propagation of feature annotation.</text>
</comment>
<keyword evidence="3 6" id="KW-0489">Methyltransferase</keyword>
<accession>A0A4S3KNQ9</accession>
<dbReference type="PIRSF" id="PIRSF003078">
    <property type="entry name" value="GidB"/>
    <property type="match status" value="1"/>
</dbReference>
<name>A0A4S3KNQ9_9GAMM</name>
<evidence type="ECO:0000256" key="4">
    <source>
        <dbReference type="ARBA" id="ARBA00022679"/>
    </source>
</evidence>
<evidence type="ECO:0000313" key="8">
    <source>
        <dbReference type="Proteomes" id="UP000307749"/>
    </source>
</evidence>
<keyword evidence="1 6" id="KW-0963">Cytoplasm</keyword>
<keyword evidence="5 6" id="KW-0949">S-adenosyl-L-methionine</keyword>
<comment type="similarity">
    <text evidence="6">Belongs to the methyltransferase superfamily. RNA methyltransferase RsmG family.</text>
</comment>
<protein>
    <recommendedName>
        <fullName evidence="6">Ribosomal RNA small subunit methyltransferase G</fullName>
        <ecNumber evidence="6">2.1.1.170</ecNumber>
    </recommendedName>
    <alternativeName>
        <fullName evidence="6">16S rRNA 7-methylguanosine methyltransferase</fullName>
        <shortName evidence="6">16S rRNA m7G methyltransferase</shortName>
    </alternativeName>
</protein>
<evidence type="ECO:0000256" key="1">
    <source>
        <dbReference type="ARBA" id="ARBA00022490"/>
    </source>
</evidence>
<evidence type="ECO:0000313" key="7">
    <source>
        <dbReference type="EMBL" id="THD10605.1"/>
    </source>
</evidence>
<evidence type="ECO:0000256" key="5">
    <source>
        <dbReference type="ARBA" id="ARBA00022691"/>
    </source>
</evidence>
<dbReference type="GO" id="GO:0005829">
    <property type="term" value="C:cytosol"/>
    <property type="evidence" value="ECO:0007669"/>
    <property type="project" value="TreeGrafter"/>
</dbReference>
<dbReference type="EC" id="2.1.1.170" evidence="6"/>
<evidence type="ECO:0000256" key="3">
    <source>
        <dbReference type="ARBA" id="ARBA00022603"/>
    </source>
</evidence>
<dbReference type="EMBL" id="MWQO01000024">
    <property type="protein sequence ID" value="THD10605.1"/>
    <property type="molecule type" value="Genomic_DNA"/>
</dbReference>
<dbReference type="GO" id="GO:0070043">
    <property type="term" value="F:rRNA (guanine-N7-)-methyltransferase activity"/>
    <property type="evidence" value="ECO:0007669"/>
    <property type="project" value="UniProtKB-UniRule"/>
</dbReference>
<comment type="caution">
    <text evidence="7">The sequence shown here is derived from an EMBL/GenBank/DDBJ whole genome shotgun (WGS) entry which is preliminary data.</text>
</comment>
<feature type="binding site" evidence="6">
    <location>
        <begin position="131"/>
        <end position="132"/>
    </location>
    <ligand>
        <name>S-adenosyl-L-methionine</name>
        <dbReference type="ChEBI" id="CHEBI:59789"/>
    </ligand>
</feature>
<dbReference type="Gene3D" id="3.40.50.150">
    <property type="entry name" value="Vaccinia Virus protein VP39"/>
    <property type="match status" value="1"/>
</dbReference>